<dbReference type="PANTHER" id="PTHR43308">
    <property type="entry name" value="OUTER MEMBRANE PROTEIN ALPHA-RELATED"/>
    <property type="match status" value="1"/>
</dbReference>
<dbReference type="PANTHER" id="PTHR43308:SF5">
    <property type="entry name" value="S-LAYER PROTEIN _ PEPTIDOGLYCAN ENDO-BETA-N-ACETYLGLUCOSAMINIDASE"/>
    <property type="match status" value="1"/>
</dbReference>
<dbReference type="EMBL" id="SMAL01000011">
    <property type="protein sequence ID" value="TCT12834.1"/>
    <property type="molecule type" value="Genomic_DNA"/>
</dbReference>
<feature type="domain" description="SLH" evidence="4">
    <location>
        <begin position="348"/>
        <end position="411"/>
    </location>
</feature>
<evidence type="ECO:0000256" key="2">
    <source>
        <dbReference type="SAM" id="MobiDB-lite"/>
    </source>
</evidence>
<gene>
    <name evidence="5" type="ORF">EDC18_1115</name>
</gene>
<feature type="chain" id="PRO_5020539686" evidence="3">
    <location>
        <begin position="28"/>
        <end position="479"/>
    </location>
</feature>
<evidence type="ECO:0000313" key="5">
    <source>
        <dbReference type="EMBL" id="TCT12834.1"/>
    </source>
</evidence>
<evidence type="ECO:0000256" key="1">
    <source>
        <dbReference type="ARBA" id="ARBA00022737"/>
    </source>
</evidence>
<feature type="region of interest" description="Disordered" evidence="2">
    <location>
        <begin position="255"/>
        <end position="280"/>
    </location>
</feature>
<evidence type="ECO:0000313" key="6">
    <source>
        <dbReference type="Proteomes" id="UP000294902"/>
    </source>
</evidence>
<feature type="signal peptide" evidence="3">
    <location>
        <begin position="1"/>
        <end position="27"/>
    </location>
</feature>
<dbReference type="RefSeq" id="WP_132253626.1">
    <property type="nucleotide sequence ID" value="NZ_SMAL01000011.1"/>
</dbReference>
<dbReference type="Proteomes" id="UP000294902">
    <property type="component" value="Unassembled WGS sequence"/>
</dbReference>
<dbReference type="OrthoDB" id="1953162at2"/>
<accession>A0A4R3MGE9</accession>
<name>A0A4R3MGE9_9FIRM</name>
<keyword evidence="3" id="KW-0732">Signal</keyword>
<sequence length="479" mass="52929">MKCTKRIISMMLVLMLTIALFVPTAIAAEDNLSEKLADQIITLYNDYQEDFERALDLFNGFDNIEGFLSVFEDLYEEQVDRISGIDVTIVTFSSLAAYVESYQGQYESGDFAAVVADKARLVELIEDEATNLIVKLVDAGITSANIDQAFEKVEQVLEVLKLRSDLEALLGVELNFPIFRSTNNVLTLDSQLVDELIDFAGNALGTSKIVSNKEVIVEGLNLFIGYYNSNATNKNALHNFLNSYGFIVVVTPPPTDSDDVVTPPQQPSQPTQPTQPVDKDDDEFELIEIEFSDIDEEIAAWAGEAIKKLSQYGILKGRGNGIFDPSANASRAEFATMISRLLALESDETSMFDDVDSKAWYASTVNAVAKAGYINGRGNNKFVPNESITREEIATILGRILLDRLDEVPNAEELLKGLTYFVDADEVSDWAQLGVAVLYQYEIVNGRSGQTFAPKANATRAEVATMIYRITSIIETIVK</sequence>
<proteinExistence type="predicted"/>
<dbReference type="InterPro" id="IPR051465">
    <property type="entry name" value="Cell_Envelope_Struct_Comp"/>
</dbReference>
<comment type="caution">
    <text evidence="5">The sequence shown here is derived from an EMBL/GenBank/DDBJ whole genome shotgun (WGS) entry which is preliminary data.</text>
</comment>
<dbReference type="AlphaFoldDB" id="A0A4R3MGE9"/>
<feature type="domain" description="SLH" evidence="4">
    <location>
        <begin position="288"/>
        <end position="347"/>
    </location>
</feature>
<dbReference type="Pfam" id="PF00395">
    <property type="entry name" value="SLH"/>
    <property type="match status" value="3"/>
</dbReference>
<evidence type="ECO:0000259" key="4">
    <source>
        <dbReference type="PROSITE" id="PS51272"/>
    </source>
</evidence>
<feature type="domain" description="SLH" evidence="4">
    <location>
        <begin position="418"/>
        <end position="479"/>
    </location>
</feature>
<organism evidence="5 6">
    <name type="scientific">Natranaerovirga pectinivora</name>
    <dbReference type="NCBI Taxonomy" id="682400"/>
    <lineage>
        <taxon>Bacteria</taxon>
        <taxon>Bacillati</taxon>
        <taxon>Bacillota</taxon>
        <taxon>Clostridia</taxon>
        <taxon>Lachnospirales</taxon>
        <taxon>Natranaerovirgaceae</taxon>
        <taxon>Natranaerovirga</taxon>
    </lineage>
</organism>
<dbReference type="PROSITE" id="PS51272">
    <property type="entry name" value="SLH"/>
    <property type="match status" value="3"/>
</dbReference>
<dbReference type="InterPro" id="IPR001119">
    <property type="entry name" value="SLH_dom"/>
</dbReference>
<keyword evidence="6" id="KW-1185">Reference proteome</keyword>
<reference evidence="5 6" key="1">
    <citation type="submission" date="2019-03" db="EMBL/GenBank/DDBJ databases">
        <title>Genomic Encyclopedia of Type Strains, Phase IV (KMG-IV): sequencing the most valuable type-strain genomes for metagenomic binning, comparative biology and taxonomic classification.</title>
        <authorList>
            <person name="Goeker M."/>
        </authorList>
    </citation>
    <scope>NUCLEOTIDE SEQUENCE [LARGE SCALE GENOMIC DNA]</scope>
    <source>
        <strain evidence="5 6">DSM 24629</strain>
    </source>
</reference>
<evidence type="ECO:0000256" key="3">
    <source>
        <dbReference type="SAM" id="SignalP"/>
    </source>
</evidence>
<feature type="compositionally biased region" description="Low complexity" evidence="2">
    <location>
        <begin position="260"/>
        <end position="276"/>
    </location>
</feature>
<keyword evidence="1" id="KW-0677">Repeat</keyword>
<protein>
    <submittedName>
        <fullName evidence="5">S-layer family protein</fullName>
    </submittedName>
</protein>